<protein>
    <submittedName>
        <fullName evidence="1">Uncharacterized protein</fullName>
    </submittedName>
</protein>
<comment type="caution">
    <text evidence="1">The sequence shown here is derived from an EMBL/GenBank/DDBJ whole genome shotgun (WGS) entry which is preliminary data.</text>
</comment>
<organism evidence="1 2">
    <name type="scientific">Salinisphaera aquimarina</name>
    <dbReference type="NCBI Taxonomy" id="2094031"/>
    <lineage>
        <taxon>Bacteria</taxon>
        <taxon>Pseudomonadati</taxon>
        <taxon>Pseudomonadota</taxon>
        <taxon>Gammaproteobacteria</taxon>
        <taxon>Salinisphaerales</taxon>
        <taxon>Salinisphaeraceae</taxon>
        <taxon>Salinisphaera</taxon>
    </lineage>
</organism>
<accession>A0ABV7ESA5</accession>
<keyword evidence="2" id="KW-1185">Reference proteome</keyword>
<evidence type="ECO:0000313" key="2">
    <source>
        <dbReference type="Proteomes" id="UP001595462"/>
    </source>
</evidence>
<sequence length="213" mass="23534">MSAADVVLALDTALDIAAVRRLHDYADLDDAGVTRAFEQMRMQRLGHLRLPAYLLAIRQVVAIVDDGGDIRVVDIDGSGDEAAMLDRLEQQLSTAAGTLVLWDTQDMELLGMRAFMHDRPLRLSTRHSRVFELAESLAVDAEHPSTDTERDIITLTGLPAVDSAASPGARLRAIACNRYRLWLRWQTCRGELTAGERAARERALARPHTPEPA</sequence>
<evidence type="ECO:0000313" key="1">
    <source>
        <dbReference type="EMBL" id="MFC3104492.1"/>
    </source>
</evidence>
<name>A0ABV7ESA5_9GAMM</name>
<dbReference type="RefSeq" id="WP_380689679.1">
    <property type="nucleotide sequence ID" value="NZ_JBHRSS010000004.1"/>
</dbReference>
<proteinExistence type="predicted"/>
<dbReference type="EMBL" id="JBHRSS010000004">
    <property type="protein sequence ID" value="MFC3104492.1"/>
    <property type="molecule type" value="Genomic_DNA"/>
</dbReference>
<dbReference type="Proteomes" id="UP001595462">
    <property type="component" value="Unassembled WGS sequence"/>
</dbReference>
<reference evidence="2" key="1">
    <citation type="journal article" date="2019" name="Int. J. Syst. Evol. Microbiol.">
        <title>The Global Catalogue of Microorganisms (GCM) 10K type strain sequencing project: providing services to taxonomists for standard genome sequencing and annotation.</title>
        <authorList>
            <consortium name="The Broad Institute Genomics Platform"/>
            <consortium name="The Broad Institute Genome Sequencing Center for Infectious Disease"/>
            <person name="Wu L."/>
            <person name="Ma J."/>
        </authorList>
    </citation>
    <scope>NUCLEOTIDE SEQUENCE [LARGE SCALE GENOMIC DNA]</scope>
    <source>
        <strain evidence="2">KCTC 52640</strain>
    </source>
</reference>
<gene>
    <name evidence="1" type="ORF">ACFOSU_11395</name>
</gene>